<dbReference type="AlphaFoldDB" id="A0A437QSH2"/>
<evidence type="ECO:0000256" key="3">
    <source>
        <dbReference type="ARBA" id="ARBA00023315"/>
    </source>
</evidence>
<comment type="caution">
    <text evidence="4">The sequence shown here is derived from an EMBL/GenBank/DDBJ whole genome shotgun (WGS) entry which is preliminary data.</text>
</comment>
<dbReference type="InterPro" id="IPR018357">
    <property type="entry name" value="Hexapep_transf_CS"/>
</dbReference>
<dbReference type="InterPro" id="IPR001451">
    <property type="entry name" value="Hexapep"/>
</dbReference>
<dbReference type="InterPro" id="IPR011004">
    <property type="entry name" value="Trimer_LpxA-like_sf"/>
</dbReference>
<keyword evidence="5" id="KW-1185">Reference proteome</keyword>
<name>A0A437QSH2_9GAMM</name>
<dbReference type="CDD" id="cd04647">
    <property type="entry name" value="LbH_MAT_like"/>
    <property type="match status" value="1"/>
</dbReference>
<dbReference type="PANTHER" id="PTHR23416">
    <property type="entry name" value="SIALIC ACID SYNTHASE-RELATED"/>
    <property type="match status" value="1"/>
</dbReference>
<dbReference type="PANTHER" id="PTHR23416:SF78">
    <property type="entry name" value="LIPOPOLYSACCHARIDE BIOSYNTHESIS O-ACETYL TRANSFERASE WBBJ-RELATED"/>
    <property type="match status" value="1"/>
</dbReference>
<keyword evidence="2" id="KW-0677">Repeat</keyword>
<accession>A0A437QSH2</accession>
<sequence>MRLRCRWWGVSTGTGHRYFGLLLLRRHPSAVIQIGQNAVFRSSPSSNTIGLNRRCFLSADGGAELIIGDDCGFSATVISAGYSIRIGDRVMCGANVTITDSDRHPLAAAARHAGQPGVSAAVIIEDDVWLGMNVLVLKGVTIGKGAVVAANSVVSQNIPSYSLAAGVPARALPGTEVTP</sequence>
<evidence type="ECO:0000256" key="1">
    <source>
        <dbReference type="ARBA" id="ARBA00022679"/>
    </source>
</evidence>
<reference evidence="4 5" key="1">
    <citation type="submission" date="2019-01" db="EMBL/GenBank/DDBJ databases">
        <authorList>
            <person name="Chen W.-M."/>
        </authorList>
    </citation>
    <scope>NUCLEOTIDE SEQUENCE [LARGE SCALE GENOMIC DNA]</scope>
    <source>
        <strain evidence="4 5">KYPC3</strain>
    </source>
</reference>
<dbReference type="Proteomes" id="UP000283077">
    <property type="component" value="Unassembled WGS sequence"/>
</dbReference>
<evidence type="ECO:0000256" key="2">
    <source>
        <dbReference type="ARBA" id="ARBA00022737"/>
    </source>
</evidence>
<proteinExistence type="predicted"/>
<organism evidence="4 5">
    <name type="scientific">Rheinheimera riviphila</name>
    <dbReference type="NCBI Taxonomy" id="1834037"/>
    <lineage>
        <taxon>Bacteria</taxon>
        <taxon>Pseudomonadati</taxon>
        <taxon>Pseudomonadota</taxon>
        <taxon>Gammaproteobacteria</taxon>
        <taxon>Chromatiales</taxon>
        <taxon>Chromatiaceae</taxon>
        <taxon>Rheinheimera</taxon>
    </lineage>
</organism>
<dbReference type="Pfam" id="PF14602">
    <property type="entry name" value="Hexapep_2"/>
    <property type="match status" value="1"/>
</dbReference>
<keyword evidence="3 4" id="KW-0012">Acyltransferase</keyword>
<dbReference type="InterPro" id="IPR051159">
    <property type="entry name" value="Hexapeptide_acetyltransf"/>
</dbReference>
<dbReference type="Gene3D" id="2.160.10.10">
    <property type="entry name" value="Hexapeptide repeat proteins"/>
    <property type="match status" value="1"/>
</dbReference>
<gene>
    <name evidence="4" type="ORF">EOE67_09750</name>
</gene>
<dbReference type="GO" id="GO:0016746">
    <property type="term" value="F:acyltransferase activity"/>
    <property type="evidence" value="ECO:0007669"/>
    <property type="project" value="UniProtKB-KW"/>
</dbReference>
<dbReference type="Pfam" id="PF00132">
    <property type="entry name" value="Hexapep"/>
    <property type="match status" value="1"/>
</dbReference>
<dbReference type="PROSITE" id="PS00101">
    <property type="entry name" value="HEXAPEP_TRANSFERASES"/>
    <property type="match status" value="1"/>
</dbReference>
<dbReference type="OrthoDB" id="9815592at2"/>
<evidence type="ECO:0000313" key="4">
    <source>
        <dbReference type="EMBL" id="RVU37466.1"/>
    </source>
</evidence>
<dbReference type="EMBL" id="SACS01000009">
    <property type="protein sequence ID" value="RVU37466.1"/>
    <property type="molecule type" value="Genomic_DNA"/>
</dbReference>
<protein>
    <submittedName>
        <fullName evidence="4">Acyltransferase</fullName>
    </submittedName>
</protein>
<keyword evidence="1 4" id="KW-0808">Transferase</keyword>
<dbReference type="SUPFAM" id="SSF51161">
    <property type="entry name" value="Trimeric LpxA-like enzymes"/>
    <property type="match status" value="1"/>
</dbReference>
<evidence type="ECO:0000313" key="5">
    <source>
        <dbReference type="Proteomes" id="UP000283077"/>
    </source>
</evidence>